<proteinExistence type="predicted"/>
<dbReference type="EMBL" id="JBHSWB010000001">
    <property type="protein sequence ID" value="MFC6660037.1"/>
    <property type="molecule type" value="Genomic_DNA"/>
</dbReference>
<dbReference type="RefSeq" id="WP_224608099.1">
    <property type="nucleotide sequence ID" value="NZ_JAIQXV010000007.1"/>
</dbReference>
<gene>
    <name evidence="2" type="ORF">ACFP90_06510</name>
</gene>
<accession>A0ABW1ZKK4</accession>
<dbReference type="Pfam" id="PF19458">
    <property type="entry name" value="DUF5995"/>
    <property type="match status" value="1"/>
</dbReference>
<comment type="caution">
    <text evidence="2">The sequence shown here is derived from an EMBL/GenBank/DDBJ whole genome shotgun (WGS) entry which is preliminary data.</text>
</comment>
<dbReference type="Proteomes" id="UP001596317">
    <property type="component" value="Unassembled WGS sequence"/>
</dbReference>
<sequence>MTFEERRPTPTAAPAARQLPLLPAPSPQAPVEAEQEQEAVMAVGPTPIAERATGPLSPWRKSGKLVGNPPIRDEKDVPNIKIVESEQNYKTLLAGAKSLLKGQRDRADAMLSKDKTKVLDYRYWFAKVYSYVTEQEIRYCEERTFDYPSYVMQCVLNFDKIYADNLKAAQAQVEPHWKAAFQTAHDMQHGDGFPVDAAGVLFALVASMLAHIRYDLPRAEAWVAEKYGQQFGAKPSDFKADFFRMSGVFDISGRKMYGDIQRLMGPNTVSQLVVKLGIQANMTDGAMRYVMGADMSTERLETWRRMTAMVSQDLTPKNPYTLKDGKLNGDITKTPSAGIAPLGQVEPDNLRPDMKGIQSSTLERYGQVFAGLHIWGQDVIQNFVLGGKQAVANETQAYLDPQRREKMVPERHASMLLQLIYLDSRGFDPEAQTLAMLALKTAKAQGSLVLVVNMVDAFTLVKSFPMEEREAVSNLLTQDYFPHLEPLNAANLIIKWSAIGIQTPFVIAQILRVYNALSSEKKKTVKRILAEEKAQIPFLR</sequence>
<protein>
    <submittedName>
        <fullName evidence="2">DUF5995 family protein</fullName>
    </submittedName>
</protein>
<name>A0ABW1ZKK4_9DEIO</name>
<evidence type="ECO:0000313" key="2">
    <source>
        <dbReference type="EMBL" id="MFC6660037.1"/>
    </source>
</evidence>
<feature type="compositionally biased region" description="Low complexity" evidence="1">
    <location>
        <begin position="9"/>
        <end position="21"/>
    </location>
</feature>
<keyword evidence="3" id="KW-1185">Reference proteome</keyword>
<evidence type="ECO:0000313" key="3">
    <source>
        <dbReference type="Proteomes" id="UP001596317"/>
    </source>
</evidence>
<dbReference type="InterPro" id="IPR046037">
    <property type="entry name" value="DUF5995"/>
</dbReference>
<organism evidence="2 3">
    <name type="scientific">Deinococcus multiflagellatus</name>
    <dbReference type="NCBI Taxonomy" id="1656887"/>
    <lineage>
        <taxon>Bacteria</taxon>
        <taxon>Thermotogati</taxon>
        <taxon>Deinococcota</taxon>
        <taxon>Deinococci</taxon>
        <taxon>Deinococcales</taxon>
        <taxon>Deinococcaceae</taxon>
        <taxon>Deinococcus</taxon>
    </lineage>
</organism>
<feature type="region of interest" description="Disordered" evidence="1">
    <location>
        <begin position="1"/>
        <end position="71"/>
    </location>
</feature>
<reference evidence="3" key="1">
    <citation type="journal article" date="2019" name="Int. J. Syst. Evol. Microbiol.">
        <title>The Global Catalogue of Microorganisms (GCM) 10K type strain sequencing project: providing services to taxonomists for standard genome sequencing and annotation.</title>
        <authorList>
            <consortium name="The Broad Institute Genomics Platform"/>
            <consortium name="The Broad Institute Genome Sequencing Center for Infectious Disease"/>
            <person name="Wu L."/>
            <person name="Ma J."/>
        </authorList>
    </citation>
    <scope>NUCLEOTIDE SEQUENCE [LARGE SCALE GENOMIC DNA]</scope>
    <source>
        <strain evidence="3">CCUG 63830</strain>
    </source>
</reference>
<evidence type="ECO:0000256" key="1">
    <source>
        <dbReference type="SAM" id="MobiDB-lite"/>
    </source>
</evidence>